<organism evidence="1 2">
    <name type="scientific">Hyalomma asiaticum</name>
    <name type="common">Tick</name>
    <dbReference type="NCBI Taxonomy" id="266040"/>
    <lineage>
        <taxon>Eukaryota</taxon>
        <taxon>Metazoa</taxon>
        <taxon>Ecdysozoa</taxon>
        <taxon>Arthropoda</taxon>
        <taxon>Chelicerata</taxon>
        <taxon>Arachnida</taxon>
        <taxon>Acari</taxon>
        <taxon>Parasitiformes</taxon>
        <taxon>Ixodida</taxon>
        <taxon>Ixodoidea</taxon>
        <taxon>Ixodidae</taxon>
        <taxon>Hyalomminae</taxon>
        <taxon>Hyalomma</taxon>
    </lineage>
</organism>
<protein>
    <submittedName>
        <fullName evidence="1">Uncharacterized protein</fullName>
    </submittedName>
</protein>
<evidence type="ECO:0000313" key="1">
    <source>
        <dbReference type="EMBL" id="KAH6935858.1"/>
    </source>
</evidence>
<dbReference type="EMBL" id="CM023483">
    <property type="protein sequence ID" value="KAH6935858.1"/>
    <property type="molecule type" value="Genomic_DNA"/>
</dbReference>
<evidence type="ECO:0000313" key="2">
    <source>
        <dbReference type="Proteomes" id="UP000821845"/>
    </source>
</evidence>
<gene>
    <name evidence="1" type="ORF">HPB50_010972</name>
</gene>
<comment type="caution">
    <text evidence="1">The sequence shown here is derived from an EMBL/GenBank/DDBJ whole genome shotgun (WGS) entry which is preliminary data.</text>
</comment>
<keyword evidence="2" id="KW-1185">Reference proteome</keyword>
<name>A0ACB7SMA8_HYAAI</name>
<reference evidence="1" key="1">
    <citation type="submission" date="2020-05" db="EMBL/GenBank/DDBJ databases">
        <title>Large-scale comparative analyses of tick genomes elucidate their genetic diversity and vector capacities.</title>
        <authorList>
            <person name="Jia N."/>
            <person name="Wang J."/>
            <person name="Shi W."/>
            <person name="Du L."/>
            <person name="Sun Y."/>
            <person name="Zhan W."/>
            <person name="Jiang J."/>
            <person name="Wang Q."/>
            <person name="Zhang B."/>
            <person name="Ji P."/>
            <person name="Sakyi L.B."/>
            <person name="Cui X."/>
            <person name="Yuan T."/>
            <person name="Jiang B."/>
            <person name="Yang W."/>
            <person name="Lam T.T.-Y."/>
            <person name="Chang Q."/>
            <person name="Ding S."/>
            <person name="Wang X."/>
            <person name="Zhu J."/>
            <person name="Ruan X."/>
            <person name="Zhao L."/>
            <person name="Wei J."/>
            <person name="Que T."/>
            <person name="Du C."/>
            <person name="Cheng J."/>
            <person name="Dai P."/>
            <person name="Han X."/>
            <person name="Huang E."/>
            <person name="Gao Y."/>
            <person name="Liu J."/>
            <person name="Shao H."/>
            <person name="Ye R."/>
            <person name="Li L."/>
            <person name="Wei W."/>
            <person name="Wang X."/>
            <person name="Wang C."/>
            <person name="Yang T."/>
            <person name="Huo Q."/>
            <person name="Li W."/>
            <person name="Guo W."/>
            <person name="Chen H."/>
            <person name="Zhou L."/>
            <person name="Ni X."/>
            <person name="Tian J."/>
            <person name="Zhou Y."/>
            <person name="Sheng Y."/>
            <person name="Liu T."/>
            <person name="Pan Y."/>
            <person name="Xia L."/>
            <person name="Li J."/>
            <person name="Zhao F."/>
            <person name="Cao W."/>
        </authorList>
    </citation>
    <scope>NUCLEOTIDE SEQUENCE</scope>
    <source>
        <strain evidence="1">Hyas-2018</strain>
    </source>
</reference>
<accession>A0ACB7SMA8</accession>
<dbReference type="Proteomes" id="UP000821845">
    <property type="component" value="Chromosome 3"/>
</dbReference>
<sequence length="775" mass="87849">MQFLIYASVVAGFFFGAFVMISLELICFYMSVKLGPRPRTKPFAKFLPIHLPQKLLRLVQPGNWSKQRGFLIVANLLAQFLFREWKDSIFLRRLLLSAISKGLQEAQRGAAGKIFERIQLREFDLGSDFLTFTKISVDDVILHDTWKTLEEVDIFISLDYAGGVTLAVDAELIIGGVASLAVKVNHFSAKSRLQFSRKPYTHWSFAFYEEPKILISVESSLQGQSFPQIANIISSTIKRTLRIKHTIPSYKIRIKPFVLLPDLRIAPPLQEKISQSGKLEITVVECSRLVLCEGSFQLYCMVSIEDSQWINVDNIVGTAWIPIELEINKERGQATGVELKEGDIVVSIKGTDVTEIKQAYKLLAKHGEKITMKVERKSEFKWHKQAALEQQGQAHKSGEQTAPAAGTSAIEETKTKNSIVTTKTTLASLLGAQKIKKIGDSEEIQARAKSKDQPLERTQFVLSTKDPVFLEKFTMDIKNNLKYINIGIFSKGQIISLHGMKKRPSDTMLAYNSIPLTYVLDECQKTTQGFFGPVIKLLCPEFQQLPKDLIKYSTLNGFDPRLCYGDITLHFVFKGEYKFKGGPQQDVEEMHDLMGLESSWSSTMKTQASKNLSHNFEDVTLKKIIVCKYCDNRTTQSKVPQAPLAEPDREFFRRLEMSDSASGLNGALKYLETKQYGLRMYAVAVEEATHIHEDLPPDERMERVRRVYQRVKAEYDKEKEERDKQQARAKTRPETPGSAAQAAAAEERLKNLNLLLLYYASGLKHIYEEHDAKTA</sequence>
<proteinExistence type="predicted"/>